<evidence type="ECO:0000313" key="3">
    <source>
        <dbReference type="EMBL" id="KGM32803.1"/>
    </source>
</evidence>
<evidence type="ECO:0000313" key="4">
    <source>
        <dbReference type="Proteomes" id="UP000029995"/>
    </source>
</evidence>
<protein>
    <recommendedName>
        <fullName evidence="2">Lysozyme inhibitor LprI-like N-terminal domain-containing protein</fullName>
    </recommendedName>
</protein>
<dbReference type="AlphaFoldDB" id="A0A0A0D4T9"/>
<dbReference type="Pfam" id="PF07007">
    <property type="entry name" value="LprI"/>
    <property type="match status" value="1"/>
</dbReference>
<dbReference type="InterPro" id="IPR052755">
    <property type="entry name" value="Lysozyme_Inhibitor_LprI"/>
</dbReference>
<accession>A0A0A0D4T9</accession>
<dbReference type="PANTHER" id="PTHR37549">
    <property type="entry name" value="LIPOPROTEIN LPRI"/>
    <property type="match status" value="1"/>
</dbReference>
<reference evidence="3 4" key="1">
    <citation type="submission" date="2014-01" db="EMBL/GenBank/DDBJ databases">
        <title>Genome sequence determination for a cystic fibrosis isolate, Inquilinus limosus.</title>
        <authorList>
            <person name="Pino M."/>
            <person name="Di Conza J."/>
            <person name="Gutkind G."/>
        </authorList>
    </citation>
    <scope>NUCLEOTIDE SEQUENCE [LARGE SCALE GENOMIC DNA]</scope>
    <source>
        <strain evidence="3 4">MP06</strain>
    </source>
</reference>
<comment type="caution">
    <text evidence="3">The sequence shown here is derived from an EMBL/GenBank/DDBJ whole genome shotgun (WGS) entry which is preliminary data.</text>
</comment>
<dbReference type="RefSeq" id="WP_034841778.1">
    <property type="nucleotide sequence ID" value="NZ_JANX01000261.1"/>
</dbReference>
<organism evidence="3 4">
    <name type="scientific">Inquilinus limosus MP06</name>
    <dbReference type="NCBI Taxonomy" id="1398085"/>
    <lineage>
        <taxon>Bacteria</taxon>
        <taxon>Pseudomonadati</taxon>
        <taxon>Pseudomonadota</taxon>
        <taxon>Alphaproteobacteria</taxon>
        <taxon>Rhodospirillales</taxon>
        <taxon>Rhodospirillaceae</taxon>
        <taxon>Inquilinus</taxon>
    </lineage>
</organism>
<feature type="signal peptide" evidence="1">
    <location>
        <begin position="1"/>
        <end position="22"/>
    </location>
</feature>
<dbReference type="EMBL" id="JANX01000261">
    <property type="protein sequence ID" value="KGM32803.1"/>
    <property type="molecule type" value="Genomic_DNA"/>
</dbReference>
<evidence type="ECO:0000256" key="1">
    <source>
        <dbReference type="SAM" id="SignalP"/>
    </source>
</evidence>
<dbReference type="Proteomes" id="UP000029995">
    <property type="component" value="Unassembled WGS sequence"/>
</dbReference>
<feature type="chain" id="PRO_5001968352" description="Lysozyme inhibitor LprI-like N-terminal domain-containing protein" evidence="1">
    <location>
        <begin position="23"/>
        <end position="298"/>
    </location>
</feature>
<dbReference type="Gene3D" id="1.20.1270.180">
    <property type="match status" value="1"/>
</dbReference>
<dbReference type="PANTHER" id="PTHR37549:SF1">
    <property type="entry name" value="LIPOPROTEIN LPRI"/>
    <property type="match status" value="1"/>
</dbReference>
<dbReference type="GO" id="GO:0005576">
    <property type="term" value="C:extracellular region"/>
    <property type="evidence" value="ECO:0007669"/>
    <property type="project" value="TreeGrafter"/>
</dbReference>
<proteinExistence type="predicted"/>
<evidence type="ECO:0000259" key="2">
    <source>
        <dbReference type="Pfam" id="PF07007"/>
    </source>
</evidence>
<keyword evidence="1" id="KW-0732">Signal</keyword>
<feature type="domain" description="Lysozyme inhibitor LprI-like N-terminal" evidence="2">
    <location>
        <begin position="27"/>
        <end position="85"/>
    </location>
</feature>
<sequence length="298" mass="32331">MTMRSLLLAAAALLALSGPALALDCGKASTRLERAICGDKRLKAADAAMGQAYAQILKAAVGDAGIHDMLVASQRRWLAARDQDLADPAGWPEDVDRDPATWRDRILTAMRDRTNNLKQRSNTDPQQFALIAEAQAQRRFLAQFTGGPFAGFATRCEFFPTHAGSWADYYACYATRHYQNGNRICSVDEDWATYRTYETRSIAEVVDGKLKPVATCGLEGQAGYTLCPGGDTLGDETGRWDLQPKTEGMRLPSGPPSLPKLDVEAAGTLDDAPWLRACLTDPGYPTADPTSDGTTKKP</sequence>
<gene>
    <name evidence="3" type="ORF">P409_19325</name>
</gene>
<name>A0A0A0D4T9_9PROT</name>
<dbReference type="OrthoDB" id="5974484at2"/>
<dbReference type="InterPro" id="IPR009739">
    <property type="entry name" value="LprI-like_N"/>
</dbReference>